<dbReference type="AlphaFoldDB" id="A0A5B7JQE4"/>
<keyword evidence="1" id="KW-1133">Transmembrane helix</keyword>
<evidence type="ECO:0000313" key="2">
    <source>
        <dbReference type="EMBL" id="MPC95258.1"/>
    </source>
</evidence>
<accession>A0A5B7JQE4</accession>
<sequence>MALCLYQFGGGGIMLIFPGMITVSVSLCAERITEVILSGMVAYIPHSFLILNLLNPDLTQPVSCYT</sequence>
<proteinExistence type="predicted"/>
<dbReference type="EMBL" id="VSRR010101538">
    <property type="protein sequence ID" value="MPC95258.1"/>
    <property type="molecule type" value="Genomic_DNA"/>
</dbReference>
<keyword evidence="3" id="KW-1185">Reference proteome</keyword>
<name>A0A5B7JQE4_PORTR</name>
<keyword evidence="1" id="KW-0812">Transmembrane</keyword>
<reference evidence="2 3" key="1">
    <citation type="submission" date="2019-05" db="EMBL/GenBank/DDBJ databases">
        <title>Another draft genome of Portunus trituberculatus and its Hox gene families provides insights of decapod evolution.</title>
        <authorList>
            <person name="Jeong J.-H."/>
            <person name="Song I."/>
            <person name="Kim S."/>
            <person name="Choi T."/>
            <person name="Kim D."/>
            <person name="Ryu S."/>
            <person name="Kim W."/>
        </authorList>
    </citation>
    <scope>NUCLEOTIDE SEQUENCE [LARGE SCALE GENOMIC DNA]</scope>
    <source>
        <tissue evidence="2">Muscle</tissue>
    </source>
</reference>
<keyword evidence="1" id="KW-0472">Membrane</keyword>
<protein>
    <submittedName>
        <fullName evidence="2">Uncharacterized protein</fullName>
    </submittedName>
</protein>
<comment type="caution">
    <text evidence="2">The sequence shown here is derived from an EMBL/GenBank/DDBJ whole genome shotgun (WGS) entry which is preliminary data.</text>
</comment>
<feature type="transmembrane region" description="Helical" evidence="1">
    <location>
        <begin position="6"/>
        <end position="28"/>
    </location>
</feature>
<organism evidence="2 3">
    <name type="scientific">Portunus trituberculatus</name>
    <name type="common">Swimming crab</name>
    <name type="synonym">Neptunus trituberculatus</name>
    <dbReference type="NCBI Taxonomy" id="210409"/>
    <lineage>
        <taxon>Eukaryota</taxon>
        <taxon>Metazoa</taxon>
        <taxon>Ecdysozoa</taxon>
        <taxon>Arthropoda</taxon>
        <taxon>Crustacea</taxon>
        <taxon>Multicrustacea</taxon>
        <taxon>Malacostraca</taxon>
        <taxon>Eumalacostraca</taxon>
        <taxon>Eucarida</taxon>
        <taxon>Decapoda</taxon>
        <taxon>Pleocyemata</taxon>
        <taxon>Brachyura</taxon>
        <taxon>Eubrachyura</taxon>
        <taxon>Portunoidea</taxon>
        <taxon>Portunidae</taxon>
        <taxon>Portuninae</taxon>
        <taxon>Portunus</taxon>
    </lineage>
</organism>
<dbReference type="Proteomes" id="UP000324222">
    <property type="component" value="Unassembled WGS sequence"/>
</dbReference>
<evidence type="ECO:0000256" key="1">
    <source>
        <dbReference type="SAM" id="Phobius"/>
    </source>
</evidence>
<evidence type="ECO:0000313" key="3">
    <source>
        <dbReference type="Proteomes" id="UP000324222"/>
    </source>
</evidence>
<feature type="transmembrane region" description="Helical" evidence="1">
    <location>
        <begin position="35"/>
        <end position="54"/>
    </location>
</feature>
<gene>
    <name evidence="2" type="ORF">E2C01_090460</name>
</gene>